<protein>
    <submittedName>
        <fullName evidence="1">Uncharacterized protein</fullName>
    </submittedName>
</protein>
<evidence type="ECO:0000313" key="2">
    <source>
        <dbReference type="Proteomes" id="UP000244090"/>
    </source>
</evidence>
<keyword evidence="2" id="KW-1185">Reference proteome</keyword>
<comment type="caution">
    <text evidence="1">The sequence shown here is derived from an EMBL/GenBank/DDBJ whole genome shotgun (WGS) entry which is preliminary data.</text>
</comment>
<dbReference type="RefSeq" id="WP_108114634.1">
    <property type="nucleotide sequence ID" value="NZ_QBKT01000004.1"/>
</dbReference>
<dbReference type="Proteomes" id="UP000244090">
    <property type="component" value="Unassembled WGS sequence"/>
</dbReference>
<gene>
    <name evidence="1" type="ORF">C8N46_10430</name>
</gene>
<dbReference type="AlphaFoldDB" id="A0A2T6BZH0"/>
<dbReference type="EMBL" id="QBKT01000004">
    <property type="protein sequence ID" value="PTX61387.1"/>
    <property type="molecule type" value="Genomic_DNA"/>
</dbReference>
<reference evidence="1 2" key="1">
    <citation type="submission" date="2018-04" db="EMBL/GenBank/DDBJ databases">
        <title>Genomic Encyclopedia of Archaeal and Bacterial Type Strains, Phase II (KMG-II): from individual species to whole genera.</title>
        <authorList>
            <person name="Goeker M."/>
        </authorList>
    </citation>
    <scope>NUCLEOTIDE SEQUENCE [LARGE SCALE GENOMIC DNA]</scope>
    <source>
        <strain evidence="1 2">DSM 25731</strain>
    </source>
</reference>
<evidence type="ECO:0000313" key="1">
    <source>
        <dbReference type="EMBL" id="PTX61387.1"/>
    </source>
</evidence>
<proteinExistence type="predicted"/>
<accession>A0A2T6BZH0</accession>
<organism evidence="1 2">
    <name type="scientific">Kordia periserrulae</name>
    <dbReference type="NCBI Taxonomy" id="701523"/>
    <lineage>
        <taxon>Bacteria</taxon>
        <taxon>Pseudomonadati</taxon>
        <taxon>Bacteroidota</taxon>
        <taxon>Flavobacteriia</taxon>
        <taxon>Flavobacteriales</taxon>
        <taxon>Flavobacteriaceae</taxon>
        <taxon>Kordia</taxon>
    </lineage>
</organism>
<name>A0A2T6BZH0_9FLAO</name>
<sequence>MKKKNLKKLTLNKDAVSDLQQVKGGIEEPAPVPATNVASGCPDICQPLTNYNCATQNNQCASSVVAWCNLSCFIC</sequence>